<keyword evidence="2" id="KW-0472">Membrane</keyword>
<keyword evidence="4" id="KW-1185">Reference proteome</keyword>
<dbReference type="InterPro" id="IPR036259">
    <property type="entry name" value="MFS_trans_sf"/>
</dbReference>
<dbReference type="RefSeq" id="XP_020655411.2">
    <property type="nucleotide sequence ID" value="XM_020799752.2"/>
</dbReference>
<feature type="transmembrane region" description="Helical" evidence="2">
    <location>
        <begin position="292"/>
        <end position="310"/>
    </location>
</feature>
<sequence length="433" mass="46319">MSPQIYSEPPDGGWGWMIALAAFIQLALSFGVVRSFGVFFVEFLTYFEEPSSATSWVSSITVAVLMFSSPLASALGTQYGERPVAMVGGVFSTCGYLLASFATSLVQLCLFIGVLTGLGGALLYSPSMSLVTRYFNRRRALAHFVVFSGAGMASLAFPPLFQFLVDSYGWRGGLLVLSGISSHLVVCGALLRPLNVAATGAVPSPEEESRGKRLASLLGLKLLRHWDFMVFSGAGFLMALGYFIPIAHLLPHARETGFDEYQAAFLVSAVGVADIVGRILGGWLASCTSLTLIHQLTLWTLLTGISLLVIPLARSYGVMLAVSICYGFLGSSILPLRFSSLADIVGPDKIMGAIGLLQVMASSGALAGPPFSGWIRDVTGSYDASFFTSGSFFIAGSLTHFLLRDFFSCRHPRIAPKHPEGRQAEEMQDLSPA</sequence>
<dbReference type="InterPro" id="IPR050327">
    <property type="entry name" value="Proton-linked_MCT"/>
</dbReference>
<dbReference type="Proteomes" id="UP001652642">
    <property type="component" value="Chromosome 6"/>
</dbReference>
<dbReference type="Gene3D" id="1.20.1250.20">
    <property type="entry name" value="MFS general substrate transporter like domains"/>
    <property type="match status" value="2"/>
</dbReference>
<reference evidence="5" key="1">
    <citation type="submission" date="2025-08" db="UniProtKB">
        <authorList>
            <consortium name="RefSeq"/>
        </authorList>
    </citation>
    <scope>IDENTIFICATION</scope>
</reference>
<evidence type="ECO:0000259" key="3">
    <source>
        <dbReference type="PROSITE" id="PS50850"/>
    </source>
</evidence>
<feature type="transmembrane region" description="Helical" evidence="2">
    <location>
        <begin position="384"/>
        <end position="403"/>
    </location>
</feature>
<name>A0A6J0U3S7_9SAUR</name>
<feature type="domain" description="Major facilitator superfamily (MFS) profile" evidence="3">
    <location>
        <begin position="15"/>
        <end position="408"/>
    </location>
</feature>
<dbReference type="AlphaFoldDB" id="A0A6J0U3S7"/>
<feature type="transmembrane region" description="Helical" evidence="2">
    <location>
        <begin position="83"/>
        <end position="99"/>
    </location>
</feature>
<dbReference type="InterPro" id="IPR011701">
    <property type="entry name" value="MFS"/>
</dbReference>
<dbReference type="KEGG" id="pvt:110082304"/>
<dbReference type="PANTHER" id="PTHR11360:SF19">
    <property type="entry name" value="MONOCARBOXYLATE TRANSPORTER 13"/>
    <property type="match status" value="1"/>
</dbReference>
<feature type="transmembrane region" description="Helical" evidence="2">
    <location>
        <begin position="12"/>
        <end position="33"/>
    </location>
</feature>
<feature type="transmembrane region" description="Helical" evidence="2">
    <location>
        <begin position="144"/>
        <end position="164"/>
    </location>
</feature>
<dbReference type="InterPro" id="IPR020846">
    <property type="entry name" value="MFS_dom"/>
</dbReference>
<gene>
    <name evidence="5" type="primary">LOC110082304</name>
</gene>
<feature type="transmembrane region" description="Helical" evidence="2">
    <location>
        <begin position="261"/>
        <end position="280"/>
    </location>
</feature>
<dbReference type="PANTHER" id="PTHR11360">
    <property type="entry name" value="MONOCARBOXYLATE TRANSPORTER"/>
    <property type="match status" value="1"/>
</dbReference>
<comment type="subcellular location">
    <subcellularLocation>
        <location evidence="1">Membrane</location>
        <topology evidence="1">Multi-pass membrane protein</topology>
    </subcellularLocation>
</comment>
<keyword evidence="2" id="KW-1133">Transmembrane helix</keyword>
<evidence type="ECO:0000313" key="5">
    <source>
        <dbReference type="RefSeq" id="XP_020655411.2"/>
    </source>
</evidence>
<dbReference type="GO" id="GO:0016020">
    <property type="term" value="C:membrane"/>
    <property type="evidence" value="ECO:0007669"/>
    <property type="project" value="UniProtKB-SubCell"/>
</dbReference>
<feature type="transmembrane region" description="Helical" evidence="2">
    <location>
        <begin position="105"/>
        <end position="124"/>
    </location>
</feature>
<proteinExistence type="predicted"/>
<dbReference type="GO" id="GO:0008028">
    <property type="term" value="F:monocarboxylic acid transmembrane transporter activity"/>
    <property type="evidence" value="ECO:0007669"/>
    <property type="project" value="TreeGrafter"/>
</dbReference>
<feature type="transmembrane region" description="Helical" evidence="2">
    <location>
        <begin position="53"/>
        <end position="76"/>
    </location>
</feature>
<evidence type="ECO:0000256" key="1">
    <source>
        <dbReference type="ARBA" id="ARBA00004141"/>
    </source>
</evidence>
<protein>
    <submittedName>
        <fullName evidence="5">Monocarboxylate transporter 13-like</fullName>
    </submittedName>
</protein>
<organism evidence="4 5">
    <name type="scientific">Pogona vitticeps</name>
    <name type="common">central bearded dragon</name>
    <dbReference type="NCBI Taxonomy" id="103695"/>
    <lineage>
        <taxon>Eukaryota</taxon>
        <taxon>Metazoa</taxon>
        <taxon>Chordata</taxon>
        <taxon>Craniata</taxon>
        <taxon>Vertebrata</taxon>
        <taxon>Euteleostomi</taxon>
        <taxon>Lepidosauria</taxon>
        <taxon>Squamata</taxon>
        <taxon>Bifurcata</taxon>
        <taxon>Unidentata</taxon>
        <taxon>Episquamata</taxon>
        <taxon>Toxicofera</taxon>
        <taxon>Iguania</taxon>
        <taxon>Acrodonta</taxon>
        <taxon>Agamidae</taxon>
        <taxon>Amphibolurinae</taxon>
        <taxon>Pogona</taxon>
    </lineage>
</organism>
<feature type="transmembrane region" description="Helical" evidence="2">
    <location>
        <begin position="228"/>
        <end position="249"/>
    </location>
</feature>
<dbReference type="InParanoid" id="A0A6J0U3S7"/>
<dbReference type="Pfam" id="PF07690">
    <property type="entry name" value="MFS_1"/>
    <property type="match status" value="2"/>
</dbReference>
<evidence type="ECO:0000313" key="4">
    <source>
        <dbReference type="Proteomes" id="UP001652642"/>
    </source>
</evidence>
<feature type="transmembrane region" description="Helical" evidence="2">
    <location>
        <begin position="316"/>
        <end position="338"/>
    </location>
</feature>
<dbReference type="SUPFAM" id="SSF103473">
    <property type="entry name" value="MFS general substrate transporter"/>
    <property type="match status" value="1"/>
</dbReference>
<dbReference type="OrthoDB" id="2213137at2759"/>
<evidence type="ECO:0000256" key="2">
    <source>
        <dbReference type="SAM" id="Phobius"/>
    </source>
</evidence>
<dbReference type="PROSITE" id="PS50850">
    <property type="entry name" value="MFS"/>
    <property type="match status" value="1"/>
</dbReference>
<accession>A0A6J0U3S7</accession>
<keyword evidence="2" id="KW-0812">Transmembrane</keyword>
<dbReference type="GeneID" id="110082304"/>